<organism evidence="1 2">
    <name type="scientific">Leifsonia virtsii</name>
    <dbReference type="NCBI Taxonomy" id="3035915"/>
    <lineage>
        <taxon>Bacteria</taxon>
        <taxon>Bacillati</taxon>
        <taxon>Actinomycetota</taxon>
        <taxon>Actinomycetes</taxon>
        <taxon>Micrococcales</taxon>
        <taxon>Microbacteriaceae</taxon>
        <taxon>Leifsonia</taxon>
    </lineage>
</organism>
<dbReference type="GO" id="GO:0008168">
    <property type="term" value="F:methyltransferase activity"/>
    <property type="evidence" value="ECO:0007669"/>
    <property type="project" value="UniProtKB-KW"/>
</dbReference>
<reference evidence="1" key="1">
    <citation type="submission" date="2023-03" db="EMBL/GenBank/DDBJ databases">
        <title>MT1 and MT2 Draft Genomes of Novel Species.</title>
        <authorList>
            <person name="Venkateswaran K."/>
        </authorList>
    </citation>
    <scope>NUCLEOTIDE SEQUENCE</scope>
    <source>
        <strain evidence="1">F6_8S_P_1A</strain>
    </source>
</reference>
<comment type="caution">
    <text evidence="1">The sequence shown here is derived from an EMBL/GenBank/DDBJ whole genome shotgun (WGS) entry which is preliminary data.</text>
</comment>
<evidence type="ECO:0000313" key="1">
    <source>
        <dbReference type="EMBL" id="MDN4599147.1"/>
    </source>
</evidence>
<dbReference type="InterPro" id="IPR029063">
    <property type="entry name" value="SAM-dependent_MTases_sf"/>
</dbReference>
<dbReference type="Gene3D" id="3.40.50.150">
    <property type="entry name" value="Vaccinia Virus protein VP39"/>
    <property type="match status" value="1"/>
</dbReference>
<keyword evidence="1" id="KW-0489">Methyltransferase</keyword>
<accession>A0ABT8J3H6</accession>
<keyword evidence="2" id="KW-1185">Reference proteome</keyword>
<keyword evidence="1" id="KW-0808">Transferase</keyword>
<protein>
    <submittedName>
        <fullName evidence="1">SAM-dependent methyltransferase</fullName>
    </submittedName>
</protein>
<gene>
    <name evidence="1" type="ORF">P5G59_18495</name>
</gene>
<dbReference type="SUPFAM" id="SSF53335">
    <property type="entry name" value="S-adenosyl-L-methionine-dependent methyltransferases"/>
    <property type="match status" value="1"/>
</dbReference>
<sequence length="272" mass="29352">MSGVIEVSSDWLALREAEDAAARSAALAGAAAALLPAGPVTVHDLGSGTGSMARWLAPWLPGPQTWVLHDWNADLTAQAAARGIPCDREGRPATLRPSVEPLHELTAADLHGASLVTASALLDVLTAEEAHAIVDACVAARAPALLALSVTGEVALRPRHPLDRRVAEAFNAHQRREVDGRRLLGPYAGRIVEGLFRLAGWNVRRAITTWRLSGRDPQLLSEWFEGRLAAAEEQEPPLRSDAAAYRGLRRSQQRRGELSAVVYHLDLLAWPR</sequence>
<dbReference type="Proteomes" id="UP001174210">
    <property type="component" value="Unassembled WGS sequence"/>
</dbReference>
<proteinExistence type="predicted"/>
<dbReference type="EMBL" id="JAROCB010000005">
    <property type="protein sequence ID" value="MDN4599147.1"/>
    <property type="molecule type" value="Genomic_DNA"/>
</dbReference>
<name>A0ABT8J3H6_9MICO</name>
<dbReference type="RefSeq" id="WP_301220493.1">
    <property type="nucleotide sequence ID" value="NZ_JAROCB010000005.1"/>
</dbReference>
<evidence type="ECO:0000313" key="2">
    <source>
        <dbReference type="Proteomes" id="UP001174210"/>
    </source>
</evidence>
<dbReference type="GO" id="GO:0032259">
    <property type="term" value="P:methylation"/>
    <property type="evidence" value="ECO:0007669"/>
    <property type="project" value="UniProtKB-KW"/>
</dbReference>